<proteinExistence type="inferred from homology"/>
<accession>A0A2P6VQH8</accession>
<dbReference type="GO" id="GO:0005634">
    <property type="term" value="C:nucleus"/>
    <property type="evidence" value="ECO:0007669"/>
    <property type="project" value="UniProtKB-SubCell"/>
</dbReference>
<dbReference type="Pfam" id="PF00176">
    <property type="entry name" value="SNF2-rel_dom"/>
    <property type="match status" value="1"/>
</dbReference>
<evidence type="ECO:0000256" key="5">
    <source>
        <dbReference type="ARBA" id="ARBA00022806"/>
    </source>
</evidence>
<evidence type="ECO:0000256" key="6">
    <source>
        <dbReference type="ARBA" id="ARBA00022840"/>
    </source>
</evidence>
<keyword evidence="5 13" id="KW-0347">Helicase</keyword>
<keyword evidence="3" id="KW-0547">Nucleotide-binding</keyword>
<dbReference type="GO" id="GO:0005524">
    <property type="term" value="F:ATP binding"/>
    <property type="evidence" value="ECO:0007669"/>
    <property type="project" value="UniProtKB-KW"/>
</dbReference>
<feature type="compositionally biased region" description="Pro residues" evidence="9">
    <location>
        <begin position="21"/>
        <end position="30"/>
    </location>
</feature>
<dbReference type="InterPro" id="IPR038718">
    <property type="entry name" value="SNF2-like_sf"/>
</dbReference>
<dbReference type="PANTHER" id="PTHR10799">
    <property type="entry name" value="SNF2/RAD54 HELICASE FAMILY"/>
    <property type="match status" value="1"/>
</dbReference>
<feature type="compositionally biased region" description="Basic and acidic residues" evidence="9">
    <location>
        <begin position="47"/>
        <end position="59"/>
    </location>
</feature>
<sequence length="1045" mass="112883">MNRRSKKAQQVLESAAVPAAAKPPLPPPAAAVPSGSEAPAAALDSHLMAEKRPDLKRPEMKRVESVGLVSNDSINEEEVEKFFAPEAALDEEERLRKEREERQAAADPPADPEESALDQAKFSQLEALLNRSQMYTQFLTEQISTVEEKHQEAAEAAAEQKAGRKRGRGGAAGASKKAKPDMEALTQEMCPGFKGALRDYQLKGVKWLISLWSNGLNGILADQMGLGKTVQTIGFLCHLRNAGHINGPYMVLGPLSTLTNWVSEFERWAPDFPVVLYHGSKQERQQIRSQSMPTGGRIDAKFPVIVTSYEILLADIKFMAKYQWKYIVVDEGHRLKNMNCKLIRELKTLQTENKLLLTGTPLQNNLTELWSLLNFLLPDVFSSLENFESWFDFTSAVGSKDADQEILAQEQRGKVVSKLHQILKPFLLRRVKTDVETSLPGKMEVILYASMAEKQKELNQQLLDKTLNEEMNKMSKGRGGPSVASLNNVLMQMRKNCNHPDLITGPFDGSHMLPTAEVLVRDCGKFALLDRLLNRLLPEGHKVLIFSQMTTMLDLLSAYLEEKDVQHCRIDGSISWQDRQEAMKRFNTEPECKVFLLSTRAGGLGINLTAADTCIIYDSDWNPHQDLQAMDRCHRIGQQKPVLVMRLATAHSVEGKMLRRANEKLMLERLVIKKGAFLDVGNKGEGSKGTSLKADELIDLLKADISLDDVPQSGEVDDKALSSILDRTHLKDNTGERPYPESGVGYEVVAQIDGSGLLKGTAAPPTPTAAALASAGGTEAGPAPASVTAGGAAVPPAAAERGAAGAVSATAYALLSAAGLAMAALLLFAPATAAKYTFRKSAASPLDAQHYVLRLGLAGQALVALAADAYHASTLRASSWPFKLAWGGALLALTGRDLLSRGFDLQGTPGQVIRWASTHPGSLLAGAYTLLAQLFLAHSLTLIFATKSSPLALLVLKDAAKRGVLRSPAALTLNAGTLLASLLHARVLLPLLPSAITGWFLPLAAATALAAALTSAAGLAAALRLPDVAAPAVAEAVEELTLKED</sequence>
<keyword evidence="8" id="KW-0539">Nucleus</keyword>
<feature type="region of interest" description="Disordered" evidence="9">
    <location>
        <begin position="1"/>
        <end position="59"/>
    </location>
</feature>
<dbReference type="FunFam" id="3.40.50.10810:FF:000015">
    <property type="entry name" value="lymphoid-specific helicase isoform X1"/>
    <property type="match status" value="1"/>
</dbReference>
<evidence type="ECO:0000256" key="1">
    <source>
        <dbReference type="ARBA" id="ARBA00004123"/>
    </source>
</evidence>
<dbReference type="Gene3D" id="3.40.50.10810">
    <property type="entry name" value="Tandem AAA-ATPase domain"/>
    <property type="match status" value="1"/>
</dbReference>
<dbReference type="GO" id="GO:0016787">
    <property type="term" value="F:hydrolase activity"/>
    <property type="evidence" value="ECO:0007669"/>
    <property type="project" value="UniProtKB-KW"/>
</dbReference>
<evidence type="ECO:0000313" key="14">
    <source>
        <dbReference type="Proteomes" id="UP000239649"/>
    </source>
</evidence>
<feature type="region of interest" description="Disordered" evidence="9">
    <location>
        <begin position="82"/>
        <end position="116"/>
    </location>
</feature>
<feature type="compositionally biased region" description="Low complexity" evidence="9">
    <location>
        <begin position="31"/>
        <end position="42"/>
    </location>
</feature>
<dbReference type="SMART" id="SM00487">
    <property type="entry name" value="DEXDc"/>
    <property type="match status" value="1"/>
</dbReference>
<evidence type="ECO:0000256" key="2">
    <source>
        <dbReference type="ARBA" id="ARBA00007025"/>
    </source>
</evidence>
<evidence type="ECO:0000256" key="3">
    <source>
        <dbReference type="ARBA" id="ARBA00022741"/>
    </source>
</evidence>
<dbReference type="AlphaFoldDB" id="A0A2P6VQH8"/>
<dbReference type="CDD" id="cd18793">
    <property type="entry name" value="SF2_C_SNF"/>
    <property type="match status" value="1"/>
</dbReference>
<keyword evidence="4" id="KW-0378">Hydrolase</keyword>
<dbReference type="OrthoDB" id="5857104at2759"/>
<dbReference type="GO" id="GO:0004386">
    <property type="term" value="F:helicase activity"/>
    <property type="evidence" value="ECO:0007669"/>
    <property type="project" value="UniProtKB-KW"/>
</dbReference>
<keyword evidence="14" id="KW-1185">Reference proteome</keyword>
<evidence type="ECO:0000256" key="4">
    <source>
        <dbReference type="ARBA" id="ARBA00022801"/>
    </source>
</evidence>
<keyword evidence="6" id="KW-0067">ATP-binding</keyword>
<feature type="transmembrane region" description="Helical" evidence="10">
    <location>
        <begin position="811"/>
        <end position="830"/>
    </location>
</feature>
<feature type="transmembrane region" description="Helical" evidence="10">
    <location>
        <begin position="851"/>
        <end position="872"/>
    </location>
</feature>
<evidence type="ECO:0000259" key="11">
    <source>
        <dbReference type="PROSITE" id="PS51192"/>
    </source>
</evidence>
<dbReference type="Pfam" id="PF00271">
    <property type="entry name" value="Helicase_C"/>
    <property type="match status" value="1"/>
</dbReference>
<dbReference type="InterPro" id="IPR014001">
    <property type="entry name" value="Helicase_ATP-bd"/>
</dbReference>
<evidence type="ECO:0000313" key="13">
    <source>
        <dbReference type="EMBL" id="PSC76320.1"/>
    </source>
</evidence>
<comment type="similarity">
    <text evidence="2">Belongs to the SNF2/RAD54 helicase family.</text>
</comment>
<keyword evidence="10" id="KW-1133">Transmembrane helix</keyword>
<comment type="caution">
    <text evidence="13">The sequence shown here is derived from an EMBL/GenBank/DDBJ whole genome shotgun (WGS) entry which is preliminary data.</text>
</comment>
<feature type="domain" description="Helicase C-terminal" evidence="12">
    <location>
        <begin position="528"/>
        <end position="698"/>
    </location>
</feature>
<dbReference type="Gene3D" id="3.40.50.300">
    <property type="entry name" value="P-loop containing nucleotide triphosphate hydrolases"/>
    <property type="match status" value="1"/>
</dbReference>
<feature type="transmembrane region" description="Helical" evidence="10">
    <location>
        <begin position="968"/>
        <end position="987"/>
    </location>
</feature>
<feature type="domain" description="Helicase ATP-binding" evidence="11">
    <location>
        <begin position="209"/>
        <end position="379"/>
    </location>
</feature>
<feature type="region of interest" description="Disordered" evidence="9">
    <location>
        <begin position="150"/>
        <end position="180"/>
    </location>
</feature>
<dbReference type="EMBL" id="LHPF02000001">
    <property type="protein sequence ID" value="PSC76320.1"/>
    <property type="molecule type" value="Genomic_DNA"/>
</dbReference>
<keyword evidence="10" id="KW-0812">Transmembrane</keyword>
<gene>
    <name evidence="13" type="primary">g139</name>
    <name evidence="13" type="ORF">C2E20_0139</name>
</gene>
<comment type="subcellular location">
    <subcellularLocation>
        <location evidence="1">Nucleus</location>
    </subcellularLocation>
</comment>
<dbReference type="SUPFAM" id="SSF52540">
    <property type="entry name" value="P-loop containing nucleoside triphosphate hydrolases"/>
    <property type="match status" value="2"/>
</dbReference>
<keyword evidence="7" id="KW-0175">Coiled coil</keyword>
<feature type="compositionally biased region" description="Basic and acidic residues" evidence="9">
    <location>
        <begin position="93"/>
        <end position="104"/>
    </location>
</feature>
<name>A0A2P6VQH8_9CHLO</name>
<evidence type="ECO:0000256" key="8">
    <source>
        <dbReference type="ARBA" id="ARBA00023242"/>
    </source>
</evidence>
<dbReference type="STRING" id="554055.A0A2P6VQH8"/>
<dbReference type="InterPro" id="IPR049730">
    <property type="entry name" value="SNF2/RAD54-like_C"/>
</dbReference>
<dbReference type="InterPro" id="IPR001650">
    <property type="entry name" value="Helicase_C-like"/>
</dbReference>
<dbReference type="PROSITE" id="PS51192">
    <property type="entry name" value="HELICASE_ATP_BIND_1"/>
    <property type="match status" value="1"/>
</dbReference>
<dbReference type="InterPro" id="IPR000330">
    <property type="entry name" value="SNF2_N"/>
</dbReference>
<evidence type="ECO:0000256" key="10">
    <source>
        <dbReference type="SAM" id="Phobius"/>
    </source>
</evidence>
<dbReference type="PROSITE" id="PS51194">
    <property type="entry name" value="HELICASE_CTER"/>
    <property type="match status" value="1"/>
</dbReference>
<evidence type="ECO:0000256" key="9">
    <source>
        <dbReference type="SAM" id="MobiDB-lite"/>
    </source>
</evidence>
<feature type="transmembrane region" description="Helical" evidence="10">
    <location>
        <begin position="930"/>
        <end position="956"/>
    </location>
</feature>
<feature type="compositionally biased region" description="Low complexity" evidence="9">
    <location>
        <begin position="11"/>
        <end position="20"/>
    </location>
</feature>
<evidence type="ECO:0000259" key="12">
    <source>
        <dbReference type="PROSITE" id="PS51194"/>
    </source>
</evidence>
<evidence type="ECO:0000256" key="7">
    <source>
        <dbReference type="ARBA" id="ARBA00023054"/>
    </source>
</evidence>
<feature type="transmembrane region" description="Helical" evidence="10">
    <location>
        <begin position="999"/>
        <end position="1023"/>
    </location>
</feature>
<keyword evidence="10" id="KW-0472">Membrane</keyword>
<organism evidence="13 14">
    <name type="scientific">Micractinium conductrix</name>
    <dbReference type="NCBI Taxonomy" id="554055"/>
    <lineage>
        <taxon>Eukaryota</taxon>
        <taxon>Viridiplantae</taxon>
        <taxon>Chlorophyta</taxon>
        <taxon>core chlorophytes</taxon>
        <taxon>Trebouxiophyceae</taxon>
        <taxon>Chlorellales</taxon>
        <taxon>Chlorellaceae</taxon>
        <taxon>Chlorella clade</taxon>
        <taxon>Micractinium</taxon>
    </lineage>
</organism>
<dbReference type="InterPro" id="IPR027417">
    <property type="entry name" value="P-loop_NTPase"/>
</dbReference>
<dbReference type="Proteomes" id="UP000239649">
    <property type="component" value="Unassembled WGS sequence"/>
</dbReference>
<dbReference type="SMART" id="SM00490">
    <property type="entry name" value="HELICc"/>
    <property type="match status" value="1"/>
</dbReference>
<reference evidence="13 14" key="1">
    <citation type="journal article" date="2018" name="Plant J.">
        <title>Genome sequences of Chlorella sorokiniana UTEX 1602 and Micractinium conductrix SAG 241.80: implications to maltose excretion by a green alga.</title>
        <authorList>
            <person name="Arriola M.B."/>
            <person name="Velmurugan N."/>
            <person name="Zhang Y."/>
            <person name="Plunkett M.H."/>
            <person name="Hondzo H."/>
            <person name="Barney B.M."/>
        </authorList>
    </citation>
    <scope>NUCLEOTIDE SEQUENCE [LARGE SCALE GENOMIC DNA]</scope>
    <source>
        <strain evidence="13 14">SAG 241.80</strain>
    </source>
</reference>
<protein>
    <submittedName>
        <fullName evidence="13">ATP-dependent DNA helicase DDM1</fullName>
    </submittedName>
</protein>